<name>A0A4Q0QHI5_9BRAD</name>
<comment type="caution">
    <text evidence="2">The sequence shown here is derived from an EMBL/GenBank/DDBJ whole genome shotgun (WGS) entry which is preliminary data.</text>
</comment>
<dbReference type="InterPro" id="IPR029044">
    <property type="entry name" value="Nucleotide-diphossugar_trans"/>
</dbReference>
<dbReference type="SUPFAM" id="SSF53448">
    <property type="entry name" value="Nucleotide-diphospho-sugar transferases"/>
    <property type="match status" value="1"/>
</dbReference>
<dbReference type="RefSeq" id="WP_128932354.1">
    <property type="nucleotide sequence ID" value="NZ_CP022221.1"/>
</dbReference>
<gene>
    <name evidence="2" type="ORF">EAS61_23545</name>
</gene>
<keyword evidence="2" id="KW-0808">Transferase</keyword>
<dbReference type="PANTHER" id="PTHR43685">
    <property type="entry name" value="GLYCOSYLTRANSFERASE"/>
    <property type="match status" value="1"/>
</dbReference>
<protein>
    <submittedName>
        <fullName evidence="2">Glycosyltransferase</fullName>
    </submittedName>
</protein>
<dbReference type="Pfam" id="PF00535">
    <property type="entry name" value="Glycos_transf_2"/>
    <property type="match status" value="1"/>
</dbReference>
<dbReference type="Gene3D" id="3.90.550.10">
    <property type="entry name" value="Spore Coat Polysaccharide Biosynthesis Protein SpsA, Chain A"/>
    <property type="match status" value="1"/>
</dbReference>
<dbReference type="InterPro" id="IPR050834">
    <property type="entry name" value="Glycosyltransf_2"/>
</dbReference>
<accession>A0A4Q0QHI5</accession>
<dbReference type="InterPro" id="IPR001173">
    <property type="entry name" value="Glyco_trans_2-like"/>
</dbReference>
<dbReference type="Proteomes" id="UP000290174">
    <property type="component" value="Unassembled WGS sequence"/>
</dbReference>
<evidence type="ECO:0000259" key="1">
    <source>
        <dbReference type="Pfam" id="PF00535"/>
    </source>
</evidence>
<feature type="domain" description="Glycosyltransferase 2-like" evidence="1">
    <location>
        <begin position="9"/>
        <end position="167"/>
    </location>
</feature>
<sequence>MDIKCWAISVIVPHLNQPSALKTCLASLEAQSIPRDSFEIIVVDNGSAILPTDVLAQYPLVRLLCEARPGPGPARNTGVAAASGEVLAFIDADCRAHPDWLSSVWRSLHSLPPRTVLGGDVRIWQGTKPRLDAIAAYESVFAYRFKLYIERDGYCGTGNMAMLRRDFHCVGPFAGIDVAEDMEWGQRAQRAGLQFRYTPEMIVFHPARSSLRELYVKWDRQLLHYRNMADGKPAWRLRWIAQALLVLASPAPGIITILRSDRLYGIGARTKAIAVMCAVRMHRVITMLSLLRNRRTVAWNR</sequence>
<dbReference type="EMBL" id="RKMK01000024">
    <property type="protein sequence ID" value="RXG91929.1"/>
    <property type="molecule type" value="Genomic_DNA"/>
</dbReference>
<dbReference type="AlphaFoldDB" id="A0A4Q0QHI5"/>
<reference evidence="2 3" key="1">
    <citation type="submission" date="2018-11" db="EMBL/GenBank/DDBJ databases">
        <title>Bradyrhizobium sp. nov., isolated from effective nodules of peanut in China.</title>
        <authorList>
            <person name="Li Y."/>
        </authorList>
    </citation>
    <scope>NUCLEOTIDE SEQUENCE [LARGE SCALE GENOMIC DNA]</scope>
    <source>
        <strain evidence="2 3">CCBAU 51770</strain>
    </source>
</reference>
<proteinExistence type="predicted"/>
<organism evidence="2 3">
    <name type="scientific">Bradyrhizobium zhanjiangense</name>
    <dbReference type="NCBI Taxonomy" id="1325107"/>
    <lineage>
        <taxon>Bacteria</taxon>
        <taxon>Pseudomonadati</taxon>
        <taxon>Pseudomonadota</taxon>
        <taxon>Alphaproteobacteria</taxon>
        <taxon>Hyphomicrobiales</taxon>
        <taxon>Nitrobacteraceae</taxon>
        <taxon>Bradyrhizobium</taxon>
    </lineage>
</organism>
<dbReference type="PANTHER" id="PTHR43685:SF3">
    <property type="entry name" value="SLR2126 PROTEIN"/>
    <property type="match status" value="1"/>
</dbReference>
<evidence type="ECO:0000313" key="3">
    <source>
        <dbReference type="Proteomes" id="UP000290174"/>
    </source>
</evidence>
<dbReference type="GO" id="GO:0016740">
    <property type="term" value="F:transferase activity"/>
    <property type="evidence" value="ECO:0007669"/>
    <property type="project" value="UniProtKB-KW"/>
</dbReference>
<evidence type="ECO:0000313" key="2">
    <source>
        <dbReference type="EMBL" id="RXG91929.1"/>
    </source>
</evidence>